<protein>
    <recommendedName>
        <fullName evidence="3">histidine kinase</fullName>
        <ecNumber evidence="3">2.7.13.3</ecNumber>
    </recommendedName>
</protein>
<dbReference type="Proteomes" id="UP000272528">
    <property type="component" value="Chromosome"/>
</dbReference>
<dbReference type="InterPro" id="IPR003660">
    <property type="entry name" value="HAMP_dom"/>
</dbReference>
<evidence type="ECO:0000256" key="2">
    <source>
        <dbReference type="ARBA" id="ARBA00004651"/>
    </source>
</evidence>
<dbReference type="EMBL" id="CP034437">
    <property type="protein sequence ID" value="AZN40164.1"/>
    <property type="molecule type" value="Genomic_DNA"/>
</dbReference>
<dbReference type="InterPro" id="IPR003661">
    <property type="entry name" value="HisK_dim/P_dom"/>
</dbReference>
<dbReference type="Gene3D" id="3.30.565.10">
    <property type="entry name" value="Histidine kinase-like ATPase, C-terminal domain"/>
    <property type="match status" value="1"/>
</dbReference>
<evidence type="ECO:0000256" key="6">
    <source>
        <dbReference type="ARBA" id="ARBA00022679"/>
    </source>
</evidence>
<dbReference type="RefSeq" id="WP_126015400.1">
    <property type="nucleotide sequence ID" value="NZ_CP034437.1"/>
</dbReference>
<dbReference type="SUPFAM" id="SSF158472">
    <property type="entry name" value="HAMP domain-like"/>
    <property type="match status" value="1"/>
</dbReference>
<evidence type="ECO:0000256" key="4">
    <source>
        <dbReference type="ARBA" id="ARBA00022475"/>
    </source>
</evidence>
<dbReference type="EC" id="2.7.13.3" evidence="3"/>
<keyword evidence="12" id="KW-0902">Two-component regulatory system</keyword>
<evidence type="ECO:0000256" key="7">
    <source>
        <dbReference type="ARBA" id="ARBA00022692"/>
    </source>
</evidence>
<dbReference type="AlphaFoldDB" id="A0A3S9A3E7"/>
<dbReference type="CDD" id="cd06225">
    <property type="entry name" value="HAMP"/>
    <property type="match status" value="1"/>
</dbReference>
<keyword evidence="7 14" id="KW-0812">Transmembrane</keyword>
<evidence type="ECO:0000313" key="17">
    <source>
        <dbReference type="EMBL" id="AZN40164.1"/>
    </source>
</evidence>
<keyword evidence="5" id="KW-0597">Phosphoprotein</keyword>
<feature type="domain" description="Histidine kinase" evidence="15">
    <location>
        <begin position="250"/>
        <end position="490"/>
    </location>
</feature>
<dbReference type="Pfam" id="PF00672">
    <property type="entry name" value="HAMP"/>
    <property type="match status" value="1"/>
</dbReference>
<proteinExistence type="predicted"/>
<dbReference type="InterPro" id="IPR036890">
    <property type="entry name" value="HATPase_C_sf"/>
</dbReference>
<evidence type="ECO:0000256" key="12">
    <source>
        <dbReference type="ARBA" id="ARBA00023012"/>
    </source>
</evidence>
<dbReference type="SMART" id="SM00387">
    <property type="entry name" value="HATPase_c"/>
    <property type="match status" value="1"/>
</dbReference>
<evidence type="ECO:0000256" key="3">
    <source>
        <dbReference type="ARBA" id="ARBA00012438"/>
    </source>
</evidence>
<keyword evidence="11 14" id="KW-1133">Transmembrane helix</keyword>
<dbReference type="Gene3D" id="1.10.287.130">
    <property type="match status" value="1"/>
</dbReference>
<dbReference type="GO" id="GO:0005524">
    <property type="term" value="F:ATP binding"/>
    <property type="evidence" value="ECO:0007669"/>
    <property type="project" value="UniProtKB-KW"/>
</dbReference>
<dbReference type="PANTHER" id="PTHR45436:SF5">
    <property type="entry name" value="SENSOR HISTIDINE KINASE TRCS"/>
    <property type="match status" value="1"/>
</dbReference>
<evidence type="ECO:0000259" key="16">
    <source>
        <dbReference type="PROSITE" id="PS50885"/>
    </source>
</evidence>
<feature type="domain" description="HAMP" evidence="16">
    <location>
        <begin position="181"/>
        <end position="235"/>
    </location>
</feature>
<keyword evidence="10" id="KW-0067">ATP-binding</keyword>
<evidence type="ECO:0000256" key="9">
    <source>
        <dbReference type="ARBA" id="ARBA00022777"/>
    </source>
</evidence>
<keyword evidence="18" id="KW-1185">Reference proteome</keyword>
<sequence length="497" mass="55925">MSIRLRLTIWYSVILAVTLIAFGVAIYIFVNYNTYKEMKGKIETQVNAINITSTLDMFDNFKVSPSSIFADDEIYIQVINYKKGVVQTTQNLRRLDMLLPYPEQKKVSESDEGFHELKVDKYPFLTYQHLLKQNGEVFGMLQVAAYSGREDKFLNELRTTLIFSLIVVVLIAFTIGLFLARQALRPIENVIRASNQIENGSDLSMRIPHSGPKDELGRLTDTLNGMLGRIETTYNELDEAYKAQRRFVSDASHELRTPLTTIRGNIELLERMWLPALGAGTEQQEQEGGSLTQQSDKERQRIMLTREAMGDIAGEAKRMSGLVNDLLALARADAGYEMEKSVQPLLPLVEDVARKAQLLPRNAEWRIGNLSAIANVEVVAHADFLRQLFFIFVENAFKYTPSGYVELRAVRSGNQAGVVIKDTGIGMASKEVPHIFERFYRADESRGQTSGTGLGLSIAKWIIDEHGGSVEVSTREGEGSTFIVWLPVAFHEKINEV</sequence>
<dbReference type="Gene3D" id="6.10.340.10">
    <property type="match status" value="1"/>
</dbReference>
<comment type="subcellular location">
    <subcellularLocation>
        <location evidence="2">Cell membrane</location>
        <topology evidence="2">Multi-pass membrane protein</topology>
    </subcellularLocation>
</comment>
<keyword evidence="4" id="KW-1003">Cell membrane</keyword>
<dbReference type="InterPro" id="IPR005467">
    <property type="entry name" value="His_kinase_dom"/>
</dbReference>
<dbReference type="InterPro" id="IPR050428">
    <property type="entry name" value="TCS_sensor_his_kinase"/>
</dbReference>
<dbReference type="OrthoDB" id="9786919at2"/>
<evidence type="ECO:0000256" key="1">
    <source>
        <dbReference type="ARBA" id="ARBA00000085"/>
    </source>
</evidence>
<dbReference type="PROSITE" id="PS50109">
    <property type="entry name" value="HIS_KIN"/>
    <property type="match status" value="1"/>
</dbReference>
<keyword evidence="6" id="KW-0808">Transferase</keyword>
<dbReference type="CDD" id="cd00082">
    <property type="entry name" value="HisKA"/>
    <property type="match status" value="1"/>
</dbReference>
<dbReference type="InterPro" id="IPR004358">
    <property type="entry name" value="Sig_transdc_His_kin-like_C"/>
</dbReference>
<evidence type="ECO:0000256" key="10">
    <source>
        <dbReference type="ARBA" id="ARBA00022840"/>
    </source>
</evidence>
<evidence type="ECO:0000256" key="5">
    <source>
        <dbReference type="ARBA" id="ARBA00022553"/>
    </source>
</evidence>
<evidence type="ECO:0000259" key="15">
    <source>
        <dbReference type="PROSITE" id="PS50109"/>
    </source>
</evidence>
<keyword evidence="13 14" id="KW-0472">Membrane</keyword>
<organism evidence="17 18">
    <name type="scientific">Paenibacillus albus</name>
    <dbReference type="NCBI Taxonomy" id="2495582"/>
    <lineage>
        <taxon>Bacteria</taxon>
        <taxon>Bacillati</taxon>
        <taxon>Bacillota</taxon>
        <taxon>Bacilli</taxon>
        <taxon>Bacillales</taxon>
        <taxon>Paenibacillaceae</taxon>
        <taxon>Paenibacillus</taxon>
    </lineage>
</organism>
<evidence type="ECO:0000313" key="18">
    <source>
        <dbReference type="Proteomes" id="UP000272528"/>
    </source>
</evidence>
<dbReference type="PRINTS" id="PR00344">
    <property type="entry name" value="BCTRLSENSOR"/>
</dbReference>
<evidence type="ECO:0000256" key="8">
    <source>
        <dbReference type="ARBA" id="ARBA00022741"/>
    </source>
</evidence>
<dbReference type="SUPFAM" id="SSF47384">
    <property type="entry name" value="Homodimeric domain of signal transducing histidine kinase"/>
    <property type="match status" value="1"/>
</dbReference>
<keyword evidence="8" id="KW-0547">Nucleotide-binding</keyword>
<feature type="transmembrane region" description="Helical" evidence="14">
    <location>
        <begin position="161"/>
        <end position="180"/>
    </location>
</feature>
<dbReference type="InterPro" id="IPR003594">
    <property type="entry name" value="HATPase_dom"/>
</dbReference>
<dbReference type="SMART" id="SM00304">
    <property type="entry name" value="HAMP"/>
    <property type="match status" value="1"/>
</dbReference>
<evidence type="ECO:0000256" key="13">
    <source>
        <dbReference type="ARBA" id="ARBA00023136"/>
    </source>
</evidence>
<dbReference type="CDD" id="cd00075">
    <property type="entry name" value="HATPase"/>
    <property type="match status" value="1"/>
</dbReference>
<reference evidence="18" key="1">
    <citation type="submission" date="2018-12" db="EMBL/GenBank/DDBJ databases">
        <title>Genome sequence of Peanibacillus sp.</title>
        <authorList>
            <person name="Subramani G."/>
            <person name="Srinivasan S."/>
            <person name="Kim M.K."/>
        </authorList>
    </citation>
    <scope>NUCLEOTIDE SEQUENCE [LARGE SCALE GENOMIC DNA]</scope>
    <source>
        <strain evidence="18">18JY67-1</strain>
    </source>
</reference>
<accession>A0A3S9A3E7</accession>
<dbReference type="KEGG" id="palb:EJC50_11260"/>
<evidence type="ECO:0000256" key="11">
    <source>
        <dbReference type="ARBA" id="ARBA00022989"/>
    </source>
</evidence>
<feature type="transmembrane region" description="Helical" evidence="14">
    <location>
        <begin position="7"/>
        <end position="30"/>
    </location>
</feature>
<dbReference type="GO" id="GO:0005886">
    <property type="term" value="C:plasma membrane"/>
    <property type="evidence" value="ECO:0007669"/>
    <property type="project" value="UniProtKB-SubCell"/>
</dbReference>
<comment type="catalytic activity">
    <reaction evidence="1">
        <text>ATP + protein L-histidine = ADP + protein N-phospho-L-histidine.</text>
        <dbReference type="EC" id="2.7.13.3"/>
    </reaction>
</comment>
<dbReference type="Pfam" id="PF00512">
    <property type="entry name" value="HisKA"/>
    <property type="match status" value="1"/>
</dbReference>
<evidence type="ECO:0000256" key="14">
    <source>
        <dbReference type="SAM" id="Phobius"/>
    </source>
</evidence>
<dbReference type="SUPFAM" id="SSF55874">
    <property type="entry name" value="ATPase domain of HSP90 chaperone/DNA topoisomerase II/histidine kinase"/>
    <property type="match status" value="1"/>
</dbReference>
<name>A0A3S9A3E7_9BACL</name>
<dbReference type="PANTHER" id="PTHR45436">
    <property type="entry name" value="SENSOR HISTIDINE KINASE YKOH"/>
    <property type="match status" value="1"/>
</dbReference>
<gene>
    <name evidence="17" type="ORF">EJC50_11260</name>
</gene>
<dbReference type="SMART" id="SM00388">
    <property type="entry name" value="HisKA"/>
    <property type="match status" value="1"/>
</dbReference>
<dbReference type="Pfam" id="PF02518">
    <property type="entry name" value="HATPase_c"/>
    <property type="match status" value="1"/>
</dbReference>
<dbReference type="PROSITE" id="PS50885">
    <property type="entry name" value="HAMP"/>
    <property type="match status" value="1"/>
</dbReference>
<keyword evidence="9 17" id="KW-0418">Kinase</keyword>
<dbReference type="InterPro" id="IPR036097">
    <property type="entry name" value="HisK_dim/P_sf"/>
</dbReference>
<dbReference type="GO" id="GO:0000155">
    <property type="term" value="F:phosphorelay sensor kinase activity"/>
    <property type="evidence" value="ECO:0007669"/>
    <property type="project" value="InterPro"/>
</dbReference>
<dbReference type="FunFam" id="3.30.565.10:FF:000006">
    <property type="entry name" value="Sensor histidine kinase WalK"/>
    <property type="match status" value="1"/>
</dbReference>